<dbReference type="KEGG" id="cpat:CLPA_c25760"/>
<dbReference type="Proteomes" id="UP000028042">
    <property type="component" value="Unassembled WGS sequence"/>
</dbReference>
<dbReference type="RefSeq" id="WP_071169253.1">
    <property type="nucleotide sequence ID" value="NZ_CP009267.1"/>
</dbReference>
<keyword evidence="2" id="KW-0812">Transmembrane</keyword>
<evidence type="ECO:0000256" key="1">
    <source>
        <dbReference type="SAM" id="Coils"/>
    </source>
</evidence>
<keyword evidence="6" id="KW-1185">Reference proteome</keyword>
<accession>A0A0H3JAK5</accession>
<evidence type="ECO:0000313" key="3">
    <source>
        <dbReference type="EMBL" id="AJA52633.1"/>
    </source>
</evidence>
<reference evidence="4 5" key="3">
    <citation type="journal article" name="Genome Announc.">
        <title>Improved Draft Genome Sequence of Clostridium pasteurianum Strain ATCC 6013 (DSM 525) Using a Hybrid Next-Generation Sequencing Approach.</title>
        <authorList>
            <person name="Pyne M.E."/>
            <person name="Utturkar S."/>
            <person name="Brown S.D."/>
            <person name="Moo-Young M."/>
            <person name="Chung D.A."/>
            <person name="Chou C.P."/>
        </authorList>
    </citation>
    <scope>NUCLEOTIDE SEQUENCE [LARGE SCALE GENOMIC DNA]</scope>
    <source>
        <strain evidence="4 5">ATCC 6013</strain>
    </source>
</reference>
<organism evidence="3 6">
    <name type="scientific">Clostridium pasteurianum DSM 525 = ATCC 6013</name>
    <dbReference type="NCBI Taxonomy" id="1262449"/>
    <lineage>
        <taxon>Bacteria</taxon>
        <taxon>Bacillati</taxon>
        <taxon>Bacillota</taxon>
        <taxon>Clostridia</taxon>
        <taxon>Eubacteriales</taxon>
        <taxon>Clostridiaceae</taxon>
        <taxon>Clostridium</taxon>
    </lineage>
</organism>
<evidence type="ECO:0000313" key="4">
    <source>
        <dbReference type="EMBL" id="KRU11357.1"/>
    </source>
</evidence>
<dbReference type="Proteomes" id="UP000030905">
    <property type="component" value="Chromosome"/>
</dbReference>
<keyword evidence="2" id="KW-0472">Membrane</keyword>
<keyword evidence="1" id="KW-0175">Coiled coil</keyword>
<name>A0A0H3JAK5_CLOPA</name>
<evidence type="ECO:0000313" key="5">
    <source>
        <dbReference type="Proteomes" id="UP000028042"/>
    </source>
</evidence>
<proteinExistence type="predicted"/>
<evidence type="ECO:0000313" key="6">
    <source>
        <dbReference type="Proteomes" id="UP000030905"/>
    </source>
</evidence>
<gene>
    <name evidence="3" type="ORF">CLPA_c25760</name>
    <name evidence="4" type="ORF">CP6013_00604</name>
</gene>
<protein>
    <submittedName>
        <fullName evidence="3">Uncharacterized protein</fullName>
    </submittedName>
</protein>
<dbReference type="EMBL" id="JPGY02000001">
    <property type="protein sequence ID" value="KRU11357.1"/>
    <property type="molecule type" value="Genomic_DNA"/>
</dbReference>
<dbReference type="PATRIC" id="fig|1262449.7.peg.2597"/>
<keyword evidence="2" id="KW-1133">Transmembrane helix</keyword>
<reference evidence="3 6" key="1">
    <citation type="journal article" date="2015" name="Genome Announc.">
        <title>Complete Genome Sequence of the Nitrogen-Fixing and Solvent-Producing Clostridium pasteurianum DSM 525.</title>
        <authorList>
            <person name="Poehlein A."/>
            <person name="Grosse-Honebrink A."/>
            <person name="Zhang Y."/>
            <person name="Minton N.P."/>
            <person name="Daniel R."/>
        </authorList>
    </citation>
    <scope>NUCLEOTIDE SEQUENCE [LARGE SCALE GENOMIC DNA]</scope>
    <source>
        <strain evidence="3">DSM 525</strain>
        <strain evidence="6">DSM 525 / ATCC 6013</strain>
    </source>
</reference>
<dbReference type="KEGG" id="cpae:CPAST_c25760"/>
<dbReference type="AlphaFoldDB" id="A0A0H3JAK5"/>
<sequence>MLYILPQVAIGVKVFSSSLKFITGSNLTQWLDKANLSFTALGHTFSTGASTSVKGYEAAVQSLSKEVLKGNITAEESATILNIVGQKMGIAKSSTNVLASAEQALNAQVAAGTITKQEATIALDALKLKTAANATTSAAATASNTALAASQRAVMMSSLALSAIIAGVTLGISALIIGFYSFHRSVSDIRNDITDLSQKMNETNESDQLLKRYKSLEDQLKKTSKSSEEYNNIQSQVLEVQRQLAEKFPTLISGYDAEGKAIATNYEALKKYNDEKKIQIAGEQGKNYDDLKDKLTNSVGSWQMNQIDIYNSKKQQMDTYEKNGQWEKYDNAASSIKDISKNIDSLNNSAATLYYALGRDTEMFDTQTGKWIKYSQFIKQNSSITEGNTSKKKDNTDANLENGDAIEKASEQVDNAYTIQQKYQQALTTSTDNVKDYSKYIKEMNDNSGHLKAASVEDIVKNHPELIQYLGDEKTLYDQINNAIDTNKENAQQAYMGMMVSREQNNQQLVEEIQTYQQLESSHKTDTETRKQMSDIAKSLAGQIEGLIVITDAEGNSRIQNIGLLNSQMNMLSQEGEAYKALANVKISTTKESSIIDTGVTQTTYANAKTRIGVIMAEVQALQAKRDAEAAVASAGGAMDMPTDKAFKPYNDEINAKQADIQKIQDAMSSLDKIWNDSGKYKSSVLDNMDTASEGGYKTTKSKADTEASKALTAESRNIANRERELDVESKGLDAQRKALELQKKHAQDSLEEGYCYVSNYLILKKSNYFSLKLVIMW</sequence>
<dbReference type="eggNOG" id="COG0419">
    <property type="taxonomic scope" value="Bacteria"/>
</dbReference>
<dbReference type="EMBL" id="CP009268">
    <property type="protein sequence ID" value="AJA52633.1"/>
    <property type="molecule type" value="Genomic_DNA"/>
</dbReference>
<feature type="coiled-coil region" evidence="1">
    <location>
        <begin position="186"/>
        <end position="233"/>
    </location>
</feature>
<feature type="transmembrane region" description="Helical" evidence="2">
    <location>
        <begin position="159"/>
        <end position="182"/>
    </location>
</feature>
<reference evidence="4" key="2">
    <citation type="submission" date="2015-10" db="EMBL/GenBank/DDBJ databases">
        <title>Improved Draft Genome Sequence of Clostridium pasteurianum Strain ATCC 6013 (DSM 525) Using a Hybrid Next-Generation Sequencing Approach.</title>
        <authorList>
            <person name="Pyne M.E."/>
            <person name="Utturkar S.M."/>
            <person name="Brown S.D."/>
            <person name="Moo-Young M."/>
            <person name="Chung D.A."/>
            <person name="Chou P.C."/>
        </authorList>
    </citation>
    <scope>NUCLEOTIDE SEQUENCE</scope>
    <source>
        <strain evidence="4">ATCC 6013</strain>
    </source>
</reference>
<dbReference type="eggNOG" id="COG5280">
    <property type="taxonomic scope" value="Bacteria"/>
</dbReference>
<evidence type="ECO:0000256" key="2">
    <source>
        <dbReference type="SAM" id="Phobius"/>
    </source>
</evidence>
<dbReference type="GeneID" id="93074709"/>